<gene>
    <name evidence="2" type="ORF">A4D02_24615</name>
</gene>
<evidence type="ECO:0000313" key="2">
    <source>
        <dbReference type="EMBL" id="OQP52377.1"/>
    </source>
</evidence>
<name>A0ABX3P0U9_9BACT</name>
<sequence length="80" mass="8936">MWSGFHEAVKISLLRQNLHLPRRLADSGASGRRQASFAKASAAKKKDRLPVNRDDPFFEIPTSAYRLIGAVCLLINETLN</sequence>
<evidence type="ECO:0000256" key="1">
    <source>
        <dbReference type="SAM" id="MobiDB-lite"/>
    </source>
</evidence>
<dbReference type="EMBL" id="LWBO01000004">
    <property type="protein sequence ID" value="OQP52377.1"/>
    <property type="molecule type" value="Genomic_DNA"/>
</dbReference>
<accession>A0ABX3P0U9</accession>
<protein>
    <submittedName>
        <fullName evidence="2">Uncharacterized protein</fullName>
    </submittedName>
</protein>
<reference evidence="2 3" key="1">
    <citation type="submission" date="2016-04" db="EMBL/GenBank/DDBJ databases">
        <authorList>
            <person name="Chen L."/>
            <person name="Zhuang W."/>
            <person name="Wang G."/>
        </authorList>
    </citation>
    <scope>NUCLEOTIDE SEQUENCE [LARGE SCALE GENOMIC DNA]</scope>
    <source>
        <strain evidence="3">GR20</strain>
    </source>
</reference>
<proteinExistence type="predicted"/>
<organism evidence="2 3">
    <name type="scientific">Niastella koreensis</name>
    <dbReference type="NCBI Taxonomy" id="354356"/>
    <lineage>
        <taxon>Bacteria</taxon>
        <taxon>Pseudomonadati</taxon>
        <taxon>Bacteroidota</taxon>
        <taxon>Chitinophagia</taxon>
        <taxon>Chitinophagales</taxon>
        <taxon>Chitinophagaceae</taxon>
        <taxon>Niastella</taxon>
    </lineage>
</organism>
<comment type="caution">
    <text evidence="2">The sequence shown here is derived from an EMBL/GenBank/DDBJ whole genome shotgun (WGS) entry which is preliminary data.</text>
</comment>
<dbReference type="Proteomes" id="UP000192277">
    <property type="component" value="Unassembled WGS sequence"/>
</dbReference>
<keyword evidence="3" id="KW-1185">Reference proteome</keyword>
<feature type="region of interest" description="Disordered" evidence="1">
    <location>
        <begin position="25"/>
        <end position="47"/>
    </location>
</feature>
<evidence type="ECO:0000313" key="3">
    <source>
        <dbReference type="Proteomes" id="UP000192277"/>
    </source>
</evidence>